<comment type="caution">
    <text evidence="3">The sequence shown here is derived from an EMBL/GenBank/DDBJ whole genome shotgun (WGS) entry which is preliminary data.</text>
</comment>
<dbReference type="InterPro" id="IPR036188">
    <property type="entry name" value="FAD/NAD-bd_sf"/>
</dbReference>
<protein>
    <submittedName>
        <fullName evidence="3">FAD-dependent monooxygenase</fullName>
    </submittedName>
</protein>
<evidence type="ECO:0000313" key="4">
    <source>
        <dbReference type="Proteomes" id="UP000305267"/>
    </source>
</evidence>
<dbReference type="PRINTS" id="PR00420">
    <property type="entry name" value="RNGMNOXGNASE"/>
</dbReference>
<dbReference type="AlphaFoldDB" id="A0A5C4L8E9"/>
<evidence type="ECO:0000313" key="3">
    <source>
        <dbReference type="EMBL" id="TNC07292.1"/>
    </source>
</evidence>
<gene>
    <name evidence="3" type="ORF">FF100_32765</name>
</gene>
<dbReference type="SUPFAM" id="SSF51905">
    <property type="entry name" value="FAD/NAD(P)-binding domain"/>
    <property type="match status" value="1"/>
</dbReference>
<proteinExistence type="predicted"/>
<dbReference type="Proteomes" id="UP000305267">
    <property type="component" value="Unassembled WGS sequence"/>
</dbReference>
<dbReference type="GO" id="GO:0004497">
    <property type="term" value="F:monooxygenase activity"/>
    <property type="evidence" value="ECO:0007669"/>
    <property type="project" value="UniProtKB-KW"/>
</dbReference>
<dbReference type="Gene3D" id="3.50.50.60">
    <property type="entry name" value="FAD/NAD(P)-binding domain"/>
    <property type="match status" value="1"/>
</dbReference>
<evidence type="ECO:0000256" key="2">
    <source>
        <dbReference type="ARBA" id="ARBA00023033"/>
    </source>
</evidence>
<dbReference type="InterPro" id="IPR050493">
    <property type="entry name" value="FAD-dep_Monooxygenase_BioMet"/>
</dbReference>
<keyword evidence="2 3" id="KW-0503">Monooxygenase</keyword>
<name>A0A5C4L8E9_9HYPH</name>
<keyword evidence="4" id="KW-1185">Reference proteome</keyword>
<keyword evidence="1" id="KW-0560">Oxidoreductase</keyword>
<accession>A0A5C4L8E9</accession>
<dbReference type="PANTHER" id="PTHR13789">
    <property type="entry name" value="MONOOXYGENASE"/>
    <property type="match status" value="1"/>
</dbReference>
<dbReference type="OrthoDB" id="9791689at2"/>
<evidence type="ECO:0000256" key="1">
    <source>
        <dbReference type="ARBA" id="ARBA00023002"/>
    </source>
</evidence>
<dbReference type="PANTHER" id="PTHR13789:SF309">
    <property type="entry name" value="PUTATIVE (AFU_ORTHOLOGUE AFUA_6G14510)-RELATED"/>
    <property type="match status" value="1"/>
</dbReference>
<organism evidence="3 4">
    <name type="scientific">Methylobacterium terricola</name>
    <dbReference type="NCBI Taxonomy" id="2583531"/>
    <lineage>
        <taxon>Bacteria</taxon>
        <taxon>Pseudomonadati</taxon>
        <taxon>Pseudomonadota</taxon>
        <taxon>Alphaproteobacteria</taxon>
        <taxon>Hyphomicrobiales</taxon>
        <taxon>Methylobacteriaceae</taxon>
        <taxon>Methylobacterium</taxon>
    </lineage>
</organism>
<dbReference type="RefSeq" id="WP_139040212.1">
    <property type="nucleotide sequence ID" value="NZ_VDDA01000037.1"/>
</dbReference>
<dbReference type="EMBL" id="VDDA01000037">
    <property type="protein sequence ID" value="TNC07292.1"/>
    <property type="molecule type" value="Genomic_DNA"/>
</dbReference>
<sequence length="402" mass="42557">MPPPRIVIAGTGIAGTVTAHGLARSPAEVICLERSAAGDQAEAGTGLNIGPNAMTALRLYLPDLAGTLAAAGLPWRRWTAALTDGTPLLDLDVADLAGVPGLRIRWAELYRILRRGLPVRYGCEATGVVRQADGRASVRVATPAGPEIIRDVDLVVAAEGRYSRLRRLIAGLSQPRHLGVVMYRTLWEAGPGCPIDDYGQWFNGPNRLLAFRVPGDLVYCAGTFPLEPPDAPVPAAMKDAEILRGLYRPDSGPPSREAGYLIEGVARHVDTIHWARVQEETILYAPAGWPVVFLGDAAHPMIPTLGQGATQSIEDGCSTADAIRAALASGAIAAVPEAVEARRSGRARFALDLSRAASDTLLAGADPIEGTREKAGPDFRSALVRLYRDVDPPLAPVHQPGA</sequence>
<reference evidence="3 4" key="1">
    <citation type="submission" date="2019-06" db="EMBL/GenBank/DDBJ databases">
        <title>Genome of Methylobacterium sp. 17Sr1-39.</title>
        <authorList>
            <person name="Seo T."/>
        </authorList>
    </citation>
    <scope>NUCLEOTIDE SEQUENCE [LARGE SCALE GENOMIC DNA]</scope>
    <source>
        <strain evidence="3 4">17Sr1-39</strain>
    </source>
</reference>